<protein>
    <submittedName>
        <fullName evidence="1">Uncharacterized protein</fullName>
    </submittedName>
</protein>
<comment type="caution">
    <text evidence="1">The sequence shown here is derived from an EMBL/GenBank/DDBJ whole genome shotgun (WGS) entry which is preliminary data.</text>
</comment>
<reference evidence="1" key="1">
    <citation type="submission" date="2013-04" db="EMBL/GenBank/DDBJ databases">
        <authorList>
            <person name="Qu J."/>
            <person name="Murali S.C."/>
            <person name="Bandaranaike D."/>
            <person name="Bellair M."/>
            <person name="Blankenburg K."/>
            <person name="Chao H."/>
            <person name="Dinh H."/>
            <person name="Doddapaneni H."/>
            <person name="Downs B."/>
            <person name="Dugan-Rocha S."/>
            <person name="Elkadiri S."/>
            <person name="Gnanaolivu R.D."/>
            <person name="Hernandez B."/>
            <person name="Javaid M."/>
            <person name="Jayaseelan J.C."/>
            <person name="Lee S."/>
            <person name="Li M."/>
            <person name="Ming W."/>
            <person name="Munidasa M."/>
            <person name="Muniz J."/>
            <person name="Nguyen L."/>
            <person name="Ongeri F."/>
            <person name="Osuji N."/>
            <person name="Pu L.-L."/>
            <person name="Puazo M."/>
            <person name="Qu C."/>
            <person name="Quiroz J."/>
            <person name="Raj R."/>
            <person name="Weissenberger G."/>
            <person name="Xin Y."/>
            <person name="Zou X."/>
            <person name="Han Y."/>
            <person name="Richards S."/>
            <person name="Worley K."/>
            <person name="Muzny D."/>
            <person name="Gibbs R."/>
        </authorList>
    </citation>
    <scope>NUCLEOTIDE SEQUENCE</scope>
    <source>
        <strain evidence="1">Sampled in the wild</strain>
    </source>
</reference>
<dbReference type="OrthoDB" id="972532at2759"/>
<proteinExistence type="predicted"/>
<name>A0A8K0KPW3_LADFU</name>
<dbReference type="AlphaFoldDB" id="A0A8K0KPW3"/>
<evidence type="ECO:0000313" key="1">
    <source>
        <dbReference type="EMBL" id="KAG8237716.1"/>
    </source>
</evidence>
<gene>
    <name evidence="1" type="ORF">J437_LFUL017835</name>
</gene>
<dbReference type="EMBL" id="KZ309215">
    <property type="protein sequence ID" value="KAG8237716.1"/>
    <property type="molecule type" value="Genomic_DNA"/>
</dbReference>
<organism evidence="1 2">
    <name type="scientific">Ladona fulva</name>
    <name type="common">Scarce chaser dragonfly</name>
    <name type="synonym">Libellula fulva</name>
    <dbReference type="NCBI Taxonomy" id="123851"/>
    <lineage>
        <taxon>Eukaryota</taxon>
        <taxon>Metazoa</taxon>
        <taxon>Ecdysozoa</taxon>
        <taxon>Arthropoda</taxon>
        <taxon>Hexapoda</taxon>
        <taxon>Insecta</taxon>
        <taxon>Pterygota</taxon>
        <taxon>Palaeoptera</taxon>
        <taxon>Odonata</taxon>
        <taxon>Epiprocta</taxon>
        <taxon>Anisoptera</taxon>
        <taxon>Libelluloidea</taxon>
        <taxon>Libellulidae</taxon>
        <taxon>Ladona</taxon>
    </lineage>
</organism>
<reference evidence="1" key="2">
    <citation type="submission" date="2017-10" db="EMBL/GenBank/DDBJ databases">
        <title>Ladona fulva Genome sequencing and assembly.</title>
        <authorList>
            <person name="Murali S."/>
            <person name="Richards S."/>
            <person name="Bandaranaike D."/>
            <person name="Bellair M."/>
            <person name="Blankenburg K."/>
            <person name="Chao H."/>
            <person name="Dinh H."/>
            <person name="Doddapaneni H."/>
            <person name="Dugan-Rocha S."/>
            <person name="Elkadiri S."/>
            <person name="Gnanaolivu R."/>
            <person name="Hernandez B."/>
            <person name="Skinner E."/>
            <person name="Javaid M."/>
            <person name="Lee S."/>
            <person name="Li M."/>
            <person name="Ming W."/>
            <person name="Munidasa M."/>
            <person name="Muniz J."/>
            <person name="Nguyen L."/>
            <person name="Hughes D."/>
            <person name="Osuji N."/>
            <person name="Pu L.-L."/>
            <person name="Puazo M."/>
            <person name="Qu C."/>
            <person name="Quiroz J."/>
            <person name="Raj R."/>
            <person name="Weissenberger G."/>
            <person name="Xin Y."/>
            <person name="Zou X."/>
            <person name="Han Y."/>
            <person name="Worley K."/>
            <person name="Muzny D."/>
            <person name="Gibbs R."/>
        </authorList>
    </citation>
    <scope>NUCLEOTIDE SEQUENCE</scope>
    <source>
        <strain evidence="1">Sampled in the wild</strain>
    </source>
</reference>
<dbReference type="Proteomes" id="UP000792457">
    <property type="component" value="Unassembled WGS sequence"/>
</dbReference>
<evidence type="ECO:0000313" key="2">
    <source>
        <dbReference type="Proteomes" id="UP000792457"/>
    </source>
</evidence>
<accession>A0A8K0KPW3</accession>
<sequence length="112" mass="12666">MCSGKEELKESASWDGKGANSRALLMDKLQQLHTLLNQAVDLQKNRCPYHNTQSENGLESVSLLDLLEGRQETSNALLKKRQAFVDALKAAAERPEPIYRQNKEEIEKSLKK</sequence>
<keyword evidence="2" id="KW-1185">Reference proteome</keyword>